<organism evidence="4">
    <name type="scientific">uncultured Caudovirales phage</name>
    <dbReference type="NCBI Taxonomy" id="2100421"/>
    <lineage>
        <taxon>Viruses</taxon>
        <taxon>Duplodnaviria</taxon>
        <taxon>Heunggongvirae</taxon>
        <taxon>Uroviricota</taxon>
        <taxon>Caudoviricetes</taxon>
        <taxon>Peduoviridae</taxon>
        <taxon>Maltschvirus</taxon>
        <taxon>Maltschvirus maltsch</taxon>
    </lineage>
</organism>
<dbReference type="EMBL" id="LR798430">
    <property type="protein sequence ID" value="CAB5231575.1"/>
    <property type="molecule type" value="Genomic_DNA"/>
</dbReference>
<dbReference type="EMBL" id="LR797450">
    <property type="protein sequence ID" value="CAB4217753.1"/>
    <property type="molecule type" value="Genomic_DNA"/>
</dbReference>
<dbReference type="PANTHER" id="PTHR30313">
    <property type="entry name" value="DNA PRIMASE"/>
    <property type="match status" value="1"/>
</dbReference>
<name>A0A6J7XK76_9CAUD</name>
<dbReference type="InterPro" id="IPR050219">
    <property type="entry name" value="DnaG_primase"/>
</dbReference>
<dbReference type="GO" id="GO:0006269">
    <property type="term" value="P:DNA replication, synthesis of primer"/>
    <property type="evidence" value="ECO:0007669"/>
    <property type="project" value="TreeGrafter"/>
</dbReference>
<dbReference type="EMBL" id="LR797075">
    <property type="protein sequence ID" value="CAB4185337.1"/>
    <property type="molecule type" value="Genomic_DNA"/>
</dbReference>
<evidence type="ECO:0000313" key="2">
    <source>
        <dbReference type="EMBL" id="CAB4193087.1"/>
    </source>
</evidence>
<evidence type="ECO:0000313" key="3">
    <source>
        <dbReference type="EMBL" id="CAB4217753.1"/>
    </source>
</evidence>
<dbReference type="InterPro" id="IPR036977">
    <property type="entry name" value="DNA_primase_Znf_CHC2"/>
</dbReference>
<dbReference type="SUPFAM" id="SSF56731">
    <property type="entry name" value="DNA primase core"/>
    <property type="match status" value="1"/>
</dbReference>
<gene>
    <name evidence="1" type="ORF">UFOVP1127_54</name>
    <name evidence="2" type="ORF">UFOVP1242_20</name>
    <name evidence="3" type="ORF">UFOVP1492_80</name>
    <name evidence="4" type="ORF">UFOVP1580_109</name>
</gene>
<accession>A0A6J7XK76</accession>
<evidence type="ECO:0000313" key="4">
    <source>
        <dbReference type="EMBL" id="CAB5231575.1"/>
    </source>
</evidence>
<sequence>MLLNEKKAYTWFKGNFQIFRSGRTQWHSLDCPFCIDGFLKKKLAFNLDWDRVKCWKCGYSEQVTQFVADYLEVPFAEARKRLEELQGGFELDRSIIDDLTLVVRKSQVELPKGFTPLLDGTGVFGVRARNYLEDRGFNLKTLDAMGFGYCDRQDEDEKMNFFGRIIIPFKYRGKLVYYIGRTFIDDGLRYKNPPTDAFGIGKSDLFFNEDALEMRETVCLLEGWADAATIGKAAIASLGWSLSVIQRTKIIESTAKRIVVIPDKGFYVQAVKTSMDFLDHKEVYVVNLDEVHEVDENTGKEKKDANELGRPYILGLIENTPRLTFDSAIAAIMT</sequence>
<evidence type="ECO:0000313" key="1">
    <source>
        <dbReference type="EMBL" id="CAB4185337.1"/>
    </source>
</evidence>
<protein>
    <recommendedName>
        <fullName evidence="5">DNA primase</fullName>
    </recommendedName>
</protein>
<dbReference type="PANTHER" id="PTHR30313:SF2">
    <property type="entry name" value="DNA PRIMASE"/>
    <property type="match status" value="1"/>
</dbReference>
<dbReference type="EMBL" id="LR797197">
    <property type="protein sequence ID" value="CAB4193087.1"/>
    <property type="molecule type" value="Genomic_DNA"/>
</dbReference>
<evidence type="ECO:0008006" key="5">
    <source>
        <dbReference type="Google" id="ProtNLM"/>
    </source>
</evidence>
<dbReference type="Gene3D" id="3.90.580.10">
    <property type="entry name" value="Zinc finger, CHC2-type domain"/>
    <property type="match status" value="1"/>
</dbReference>
<dbReference type="GO" id="GO:0008270">
    <property type="term" value="F:zinc ion binding"/>
    <property type="evidence" value="ECO:0007669"/>
    <property type="project" value="InterPro"/>
</dbReference>
<dbReference type="SUPFAM" id="SSF57783">
    <property type="entry name" value="Zinc beta-ribbon"/>
    <property type="match status" value="1"/>
</dbReference>
<dbReference type="GO" id="GO:0003677">
    <property type="term" value="F:DNA binding"/>
    <property type="evidence" value="ECO:0007669"/>
    <property type="project" value="InterPro"/>
</dbReference>
<proteinExistence type="predicted"/>
<reference evidence="4" key="1">
    <citation type="submission" date="2020-05" db="EMBL/GenBank/DDBJ databases">
        <authorList>
            <person name="Chiriac C."/>
            <person name="Salcher M."/>
            <person name="Ghai R."/>
            <person name="Kavagutti S V."/>
        </authorList>
    </citation>
    <scope>NUCLEOTIDE SEQUENCE</scope>
</reference>